<keyword evidence="1" id="KW-0732">Signal</keyword>
<evidence type="ECO:0000313" key="3">
    <source>
        <dbReference type="Proteomes" id="UP001185984"/>
    </source>
</evidence>
<feature type="signal peptide" evidence="1">
    <location>
        <begin position="1"/>
        <end position="22"/>
    </location>
</feature>
<proteinExistence type="predicted"/>
<organism evidence="2 3">
    <name type="scientific">Sphingobium naphthae</name>
    <dbReference type="NCBI Taxonomy" id="1886786"/>
    <lineage>
        <taxon>Bacteria</taxon>
        <taxon>Pseudomonadati</taxon>
        <taxon>Pseudomonadota</taxon>
        <taxon>Alphaproteobacteria</taxon>
        <taxon>Sphingomonadales</taxon>
        <taxon>Sphingomonadaceae</taxon>
        <taxon>Sphingobium</taxon>
    </lineage>
</organism>
<sequence length="184" mass="18896">MKRLSSFAICNALFLVASPVWAATQGTPGATSVGSITINASVTPEVNITNLDDITFSSADLRRAVNIGTGASASDAVCVWSNNPDRSYYITAYGDGASDAFILNDGTRTISYTVTWADNATSTTGGQQLTSATKSPQFISSATQPDCAGADTAQVGISLTATDIGAMESTTTYTGVLTLLVTPS</sequence>
<evidence type="ECO:0000256" key="1">
    <source>
        <dbReference type="SAM" id="SignalP"/>
    </source>
</evidence>
<feature type="chain" id="PRO_5046158080" description="Secreted protein" evidence="1">
    <location>
        <begin position="23"/>
        <end position="184"/>
    </location>
</feature>
<name>A0ABU3ZV65_9SPHN</name>
<accession>A0ABU3ZV65</accession>
<gene>
    <name evidence="2" type="ORF">O0R41_07410</name>
</gene>
<comment type="caution">
    <text evidence="2">The sequence shown here is derived from an EMBL/GenBank/DDBJ whole genome shotgun (WGS) entry which is preliminary data.</text>
</comment>
<protein>
    <recommendedName>
        <fullName evidence="4">Secreted protein</fullName>
    </recommendedName>
</protein>
<evidence type="ECO:0000313" key="2">
    <source>
        <dbReference type="EMBL" id="MDV5823421.1"/>
    </source>
</evidence>
<keyword evidence="3" id="KW-1185">Reference proteome</keyword>
<evidence type="ECO:0008006" key="4">
    <source>
        <dbReference type="Google" id="ProtNLM"/>
    </source>
</evidence>
<dbReference type="RefSeq" id="WP_317516402.1">
    <property type="nucleotide sequence ID" value="NZ_JAPTHD010000002.1"/>
</dbReference>
<dbReference type="EMBL" id="JAPTHD010000002">
    <property type="protein sequence ID" value="MDV5823421.1"/>
    <property type="molecule type" value="Genomic_DNA"/>
</dbReference>
<dbReference type="Proteomes" id="UP001185984">
    <property type="component" value="Unassembled WGS sequence"/>
</dbReference>
<reference evidence="3" key="1">
    <citation type="journal article" date="2022" name="J Environ Chem Eng">
        <title>Biodegradation of petroleum oil using a constructed nonpathogenic and heavy metal-tolerant bacterial consortium isolated from marine sponges.</title>
        <authorList>
            <person name="Dechsakulwatana C."/>
            <person name="Rungsihiranrut A."/>
            <person name="Muangchinda C."/>
            <person name="Ningthoujam R."/>
            <person name="Klankeo P."/>
            <person name="Pinyakong O."/>
        </authorList>
    </citation>
    <scope>NUCLEOTIDE SEQUENCE [LARGE SCALE GENOMIC DNA]</scope>
    <source>
        <strain evidence="3">MO2-4</strain>
    </source>
</reference>